<reference evidence="1 2" key="1">
    <citation type="submission" date="2020-05" db="EMBL/GenBank/DDBJ databases">
        <title>Genomic Encyclopedia of Type Strains, Phase IV (KMG-V): Genome sequencing to study the core and pangenomes of soil and plant-associated prokaryotes.</title>
        <authorList>
            <person name="Whitman W."/>
        </authorList>
    </citation>
    <scope>NUCLEOTIDE SEQUENCE [LARGE SCALE GENOMIC DNA]</scope>
    <source>
        <strain evidence="1 2">9A</strain>
    </source>
</reference>
<organism evidence="1 2">
    <name type="scientific">Hymenobacter caeli</name>
    <dbReference type="NCBI Taxonomy" id="2735894"/>
    <lineage>
        <taxon>Bacteria</taxon>
        <taxon>Pseudomonadati</taxon>
        <taxon>Bacteroidota</taxon>
        <taxon>Cytophagia</taxon>
        <taxon>Cytophagales</taxon>
        <taxon>Hymenobacteraceae</taxon>
        <taxon>Hymenobacter</taxon>
    </lineage>
</organism>
<keyword evidence="2" id="KW-1185">Reference proteome</keyword>
<evidence type="ECO:0000313" key="2">
    <source>
        <dbReference type="Proteomes" id="UP000779507"/>
    </source>
</evidence>
<dbReference type="Proteomes" id="UP000779507">
    <property type="component" value="Unassembled WGS sequence"/>
</dbReference>
<evidence type="ECO:0000313" key="1">
    <source>
        <dbReference type="EMBL" id="NRT19584.1"/>
    </source>
</evidence>
<comment type="caution">
    <text evidence="1">The sequence shown here is derived from an EMBL/GenBank/DDBJ whole genome shotgun (WGS) entry which is preliminary data.</text>
</comment>
<protein>
    <submittedName>
        <fullName evidence="1">Gas vesicle protein</fullName>
    </submittedName>
</protein>
<gene>
    <name evidence="1" type="ORF">HNP98_002416</name>
</gene>
<proteinExistence type="predicted"/>
<accession>A0ABX2FSY5</accession>
<dbReference type="RefSeq" id="WP_173810301.1">
    <property type="nucleotide sequence ID" value="NZ_JABSNP010000010.1"/>
</dbReference>
<sequence>MNARAGHVLLAALAGVGAGVLGGVLLAPTGGAATRQNLKDLAHKYVGLASEQQQEASHHLAERATRLGCAYKDLKSSCLGYLQRWGLLPEAPRRPY</sequence>
<dbReference type="EMBL" id="JABSNP010000010">
    <property type="protein sequence ID" value="NRT19584.1"/>
    <property type="molecule type" value="Genomic_DNA"/>
</dbReference>
<name>A0ABX2FSY5_9BACT</name>